<proteinExistence type="predicted"/>
<reference evidence="3" key="1">
    <citation type="journal article" date="2024" name="J Bioinform Genom">
        <title>Complete genome sequence of the type strain bacterium Sphaerochaeta associata GLS2t (VKM B-2742)t.</title>
        <authorList>
            <person name="Troshina O.Y."/>
            <person name="Tepeeva A.N."/>
            <person name="Arzamasceva V.O."/>
            <person name="Whitman W.B."/>
            <person name="Varghese N."/>
            <person name="Shapiro N."/>
            <person name="Woyke T."/>
            <person name="Kripides N.C."/>
            <person name="Vasilenko O.V."/>
        </authorList>
    </citation>
    <scope>NUCLEOTIDE SEQUENCE [LARGE SCALE GENOMIC DNA]</scope>
    <source>
        <strain evidence="3">GLS2T</strain>
    </source>
</reference>
<sequence>MLPIKDEVLTLQECSAYLKIAESTIYVLARKGKIPCQKVGRNWRFSKYALDRWLRGEDFLNPIEVNSSSR</sequence>
<dbReference type="InterPro" id="IPR041657">
    <property type="entry name" value="HTH_17"/>
</dbReference>
<protein>
    <submittedName>
        <fullName evidence="2">Helix-turn-helix domain-containing protein</fullName>
    </submittedName>
</protein>
<name>A0ABY4DC86_9SPIR</name>
<dbReference type="Pfam" id="PF12728">
    <property type="entry name" value="HTH_17"/>
    <property type="match status" value="1"/>
</dbReference>
<dbReference type="InterPro" id="IPR009061">
    <property type="entry name" value="DNA-bd_dom_put_sf"/>
</dbReference>
<dbReference type="RefSeq" id="WP_244773707.1">
    <property type="nucleotide sequence ID" value="NZ_CP094929.1"/>
</dbReference>
<evidence type="ECO:0000313" key="2">
    <source>
        <dbReference type="EMBL" id="UOM51878.1"/>
    </source>
</evidence>
<evidence type="ECO:0000313" key="3">
    <source>
        <dbReference type="Proteomes" id="UP000829708"/>
    </source>
</evidence>
<accession>A0ABY4DC86</accession>
<organism evidence="2 3">
    <name type="scientific">Sphaerochaeta associata</name>
    <dbReference type="NCBI Taxonomy" id="1129264"/>
    <lineage>
        <taxon>Bacteria</taxon>
        <taxon>Pseudomonadati</taxon>
        <taxon>Spirochaetota</taxon>
        <taxon>Spirochaetia</taxon>
        <taxon>Spirochaetales</taxon>
        <taxon>Sphaerochaetaceae</taxon>
        <taxon>Sphaerochaeta</taxon>
    </lineage>
</organism>
<evidence type="ECO:0000259" key="1">
    <source>
        <dbReference type="Pfam" id="PF12728"/>
    </source>
</evidence>
<keyword evidence="3" id="KW-1185">Reference proteome</keyword>
<gene>
    <name evidence="2" type="ORF">MUG09_03690</name>
</gene>
<dbReference type="EMBL" id="CP094929">
    <property type="protein sequence ID" value="UOM51878.1"/>
    <property type="molecule type" value="Genomic_DNA"/>
</dbReference>
<dbReference type="InterPro" id="IPR010093">
    <property type="entry name" value="SinI_DNA-bd"/>
</dbReference>
<dbReference type="NCBIfam" id="TIGR01764">
    <property type="entry name" value="excise"/>
    <property type="match status" value="1"/>
</dbReference>
<dbReference type="SUPFAM" id="SSF46955">
    <property type="entry name" value="Putative DNA-binding domain"/>
    <property type="match status" value="1"/>
</dbReference>
<dbReference type="Proteomes" id="UP000829708">
    <property type="component" value="Chromosome"/>
</dbReference>
<feature type="domain" description="Helix-turn-helix" evidence="1">
    <location>
        <begin position="8"/>
        <end position="56"/>
    </location>
</feature>